<keyword evidence="3" id="KW-1185">Reference proteome</keyword>
<protein>
    <submittedName>
        <fullName evidence="2">Sulfotransferase family protein</fullName>
    </submittedName>
</protein>
<comment type="caution">
    <text evidence="2">The sequence shown here is derived from an EMBL/GenBank/DDBJ whole genome shotgun (WGS) entry which is preliminary data.</text>
</comment>
<name>A0ABW7NBD5_9BACT</name>
<sequence length="236" mass="27093">MIINLISSPRNISTALMYSFAHRSDTKVMDEPFYGYYLNLTGADHPGKEEIIASQPKTVSEVRNWIQHTASQHEVVFVKNMAHHLINMNIDFLEDYRNVFLIRDPRQLITSFSKVIPNPQMTDIGVARQYELFEKLRETQSCPVIDSNEVLKNPDKVLRQLCESLDLTFEASMLRWKAGALPEDGVWAKYWYKNVHASTGFQKKNLNPVQLPPECEALYSAALPLYEKMAQDALKA</sequence>
<evidence type="ECO:0000313" key="3">
    <source>
        <dbReference type="Proteomes" id="UP001610063"/>
    </source>
</evidence>
<comment type="similarity">
    <text evidence="1">Belongs to the class-IV pyridoxal-phosphate-dependent aminotransferase family.</text>
</comment>
<proteinExistence type="inferred from homology"/>
<dbReference type="Pfam" id="PF19798">
    <property type="entry name" value="Sulfotransfer_5"/>
    <property type="match status" value="1"/>
</dbReference>
<gene>
    <name evidence="2" type="ORF">ACHKAR_13235</name>
</gene>
<accession>A0ABW7NBD5</accession>
<dbReference type="PANTHER" id="PTHR42743">
    <property type="entry name" value="AMINO-ACID AMINOTRANSFERASE"/>
    <property type="match status" value="1"/>
</dbReference>
<dbReference type="Proteomes" id="UP001610063">
    <property type="component" value="Unassembled WGS sequence"/>
</dbReference>
<dbReference type="Gene3D" id="3.40.50.300">
    <property type="entry name" value="P-loop containing nucleotide triphosphate hydrolases"/>
    <property type="match status" value="1"/>
</dbReference>
<dbReference type="PANTHER" id="PTHR42743:SF11">
    <property type="entry name" value="AMINODEOXYCHORISMATE LYASE"/>
    <property type="match status" value="1"/>
</dbReference>
<dbReference type="EMBL" id="JBIPKE010000017">
    <property type="protein sequence ID" value="MFH6984410.1"/>
    <property type="molecule type" value="Genomic_DNA"/>
</dbReference>
<organism evidence="2 3">
    <name type="scientific">Marinoscillum luteum</name>
    <dbReference type="NCBI Taxonomy" id="861051"/>
    <lineage>
        <taxon>Bacteria</taxon>
        <taxon>Pseudomonadati</taxon>
        <taxon>Bacteroidota</taxon>
        <taxon>Cytophagia</taxon>
        <taxon>Cytophagales</taxon>
        <taxon>Reichenbachiellaceae</taxon>
        <taxon>Marinoscillum</taxon>
    </lineage>
</organism>
<dbReference type="SUPFAM" id="SSF52540">
    <property type="entry name" value="P-loop containing nucleoside triphosphate hydrolases"/>
    <property type="match status" value="1"/>
</dbReference>
<dbReference type="InterPro" id="IPR050571">
    <property type="entry name" value="Class-IV_PLP-Dep_Aminotrnsfr"/>
</dbReference>
<dbReference type="RefSeq" id="WP_395417750.1">
    <property type="nucleotide sequence ID" value="NZ_JBIPKE010000017.1"/>
</dbReference>
<evidence type="ECO:0000256" key="1">
    <source>
        <dbReference type="ARBA" id="ARBA00009320"/>
    </source>
</evidence>
<reference evidence="2 3" key="1">
    <citation type="journal article" date="2013" name="Int. J. Syst. Evol. Microbiol.">
        <title>Marinoscillum luteum sp. nov., isolated from marine sediment.</title>
        <authorList>
            <person name="Cha I.T."/>
            <person name="Park S.J."/>
            <person name="Kim S.J."/>
            <person name="Kim J.G."/>
            <person name="Jung M.Y."/>
            <person name="Shin K.S."/>
            <person name="Kwon K.K."/>
            <person name="Yang S.H."/>
            <person name="Seo Y.S."/>
            <person name="Rhee S.K."/>
        </authorList>
    </citation>
    <scope>NUCLEOTIDE SEQUENCE [LARGE SCALE GENOMIC DNA]</scope>
    <source>
        <strain evidence="2 3">KCTC 23939</strain>
    </source>
</reference>
<dbReference type="InterPro" id="IPR027417">
    <property type="entry name" value="P-loop_NTPase"/>
</dbReference>
<evidence type="ECO:0000313" key="2">
    <source>
        <dbReference type="EMBL" id="MFH6984410.1"/>
    </source>
</evidence>